<feature type="domain" description="Pili assembly chaperone N-terminal" evidence="2">
    <location>
        <begin position="38"/>
        <end position="152"/>
    </location>
</feature>
<evidence type="ECO:0000313" key="3">
    <source>
        <dbReference type="EMBL" id="MBX7487353.1"/>
    </source>
</evidence>
<dbReference type="InterPro" id="IPR008962">
    <property type="entry name" value="PapD-like_sf"/>
</dbReference>
<comment type="caution">
    <text evidence="3">The sequence shown here is derived from an EMBL/GenBank/DDBJ whole genome shotgun (WGS) entry which is preliminary data.</text>
</comment>
<dbReference type="InterPro" id="IPR016147">
    <property type="entry name" value="Pili_assmbl_chaperone_N"/>
</dbReference>
<feature type="chain" id="PRO_5046745282" evidence="1">
    <location>
        <begin position="23"/>
        <end position="245"/>
    </location>
</feature>
<dbReference type="Gene3D" id="2.60.40.10">
    <property type="entry name" value="Immunoglobulins"/>
    <property type="match status" value="1"/>
</dbReference>
<dbReference type="RefSeq" id="WP_221596817.1">
    <property type="nucleotide sequence ID" value="NZ_JAIGNQ010000001.1"/>
</dbReference>
<dbReference type="PANTHER" id="PTHR30251">
    <property type="entry name" value="PILUS ASSEMBLY CHAPERONE"/>
    <property type="match status" value="1"/>
</dbReference>
<name>A0ABS7JG37_9SPHN</name>
<dbReference type="EMBL" id="JAIGNQ010000001">
    <property type="protein sequence ID" value="MBX7487353.1"/>
    <property type="molecule type" value="Genomic_DNA"/>
</dbReference>
<keyword evidence="1" id="KW-0732">Signal</keyword>
<dbReference type="InterPro" id="IPR013783">
    <property type="entry name" value="Ig-like_fold"/>
</dbReference>
<reference evidence="3 4" key="1">
    <citation type="submission" date="2021-08" db="EMBL/GenBank/DDBJ databases">
        <title>Comparative Genomics Analysis of the Genus Qipengyuania Reveals Extensive Genetic Diversity and Metabolic Versatility, Including the Description of Fifteen Novel Species.</title>
        <authorList>
            <person name="Liu Y."/>
        </authorList>
    </citation>
    <scope>NUCLEOTIDE SEQUENCE [LARGE SCALE GENOMIC DNA]</scope>
    <source>
        <strain evidence="3 4">GH25</strain>
    </source>
</reference>
<evidence type="ECO:0000313" key="4">
    <source>
        <dbReference type="Proteomes" id="UP000776651"/>
    </source>
</evidence>
<dbReference type="PANTHER" id="PTHR30251:SF4">
    <property type="entry name" value="SLR1668 PROTEIN"/>
    <property type="match status" value="1"/>
</dbReference>
<accession>A0ABS7JG37</accession>
<feature type="signal peptide" evidence="1">
    <location>
        <begin position="1"/>
        <end position="22"/>
    </location>
</feature>
<organism evidence="3 4">
    <name type="scientific">Qipengyuania pacifica</name>
    <dbReference type="NCBI Taxonomy" id="2860199"/>
    <lineage>
        <taxon>Bacteria</taxon>
        <taxon>Pseudomonadati</taxon>
        <taxon>Pseudomonadota</taxon>
        <taxon>Alphaproteobacteria</taxon>
        <taxon>Sphingomonadales</taxon>
        <taxon>Erythrobacteraceae</taxon>
        <taxon>Qipengyuania</taxon>
    </lineage>
</organism>
<keyword evidence="4" id="KW-1185">Reference proteome</keyword>
<gene>
    <name evidence="3" type="ORF">K3177_02380</name>
</gene>
<dbReference type="SUPFAM" id="SSF49354">
    <property type="entry name" value="PapD-like"/>
    <property type="match status" value="1"/>
</dbReference>
<dbReference type="Proteomes" id="UP000776651">
    <property type="component" value="Unassembled WGS sequence"/>
</dbReference>
<evidence type="ECO:0000256" key="1">
    <source>
        <dbReference type="SAM" id="SignalP"/>
    </source>
</evidence>
<dbReference type="Pfam" id="PF00345">
    <property type="entry name" value="PapD_N"/>
    <property type="match status" value="1"/>
</dbReference>
<dbReference type="InterPro" id="IPR050643">
    <property type="entry name" value="Periplasmic_pilus_chap"/>
</dbReference>
<sequence>MITRLAAILATASLIPSSGVLAQEAPANATSSAPSARVTVAPLRLEMDGEKMQETLRVINPSDRPIGIQVRAFDWTQSDGEDVYAPTTDVLVSPAIVVIQPGDTQFFRVQRRALPPEGERRYRVAIDQLPDPEQAQSGTAMTRIRFTIPMFVDRAAAIPADLEWTVNGDTLRVANRGQQSARMVSLALTNTVNSPVEIDGASLHYVHGGSWLEWKLPAGCPTGPLTLQARIEGDTQRVQVPVICS</sequence>
<proteinExistence type="predicted"/>
<evidence type="ECO:0000259" key="2">
    <source>
        <dbReference type="Pfam" id="PF00345"/>
    </source>
</evidence>
<protein>
    <submittedName>
        <fullName evidence="3">Fimbria/pilus periplasmic chaperone</fullName>
    </submittedName>
</protein>